<keyword evidence="3" id="KW-1185">Reference proteome</keyword>
<proteinExistence type="predicted"/>
<accession>A0A6A5FSQ0</accession>
<gene>
    <name evidence="2" type="ORF">PFLUV_G00013790</name>
</gene>
<name>A0A6A5FSQ0_PERFL</name>
<comment type="caution">
    <text evidence="2">The sequence shown here is derived from an EMBL/GenBank/DDBJ whole genome shotgun (WGS) entry which is preliminary data.</text>
</comment>
<evidence type="ECO:0000259" key="1">
    <source>
        <dbReference type="Pfam" id="PF16064"/>
    </source>
</evidence>
<reference evidence="2 3" key="1">
    <citation type="submission" date="2019-06" db="EMBL/GenBank/DDBJ databases">
        <title>A chromosome-scale genome assembly of the European perch, Perca fluviatilis.</title>
        <authorList>
            <person name="Roques C."/>
            <person name="Zahm M."/>
            <person name="Cabau C."/>
            <person name="Klopp C."/>
            <person name="Bouchez O."/>
            <person name="Donnadieu C."/>
            <person name="Kuhl H."/>
            <person name="Gislard M."/>
            <person name="Guendouz S."/>
            <person name="Journot L."/>
            <person name="Haffray P."/>
            <person name="Bestin A."/>
            <person name="Morvezen R."/>
            <person name="Feron R."/>
            <person name="Wen M."/>
            <person name="Jouanno E."/>
            <person name="Herpin A."/>
            <person name="Schartl M."/>
            <person name="Postlethwait J."/>
            <person name="Schaerlinger B."/>
            <person name="Chardard D."/>
            <person name="Lecocq T."/>
            <person name="Poncet C."/>
            <person name="Jaffrelo L."/>
            <person name="Lampietro C."/>
            <person name="Guiguen Y."/>
        </authorList>
    </citation>
    <scope>NUCLEOTIDE SEQUENCE [LARGE SCALE GENOMIC DNA]</scope>
    <source>
        <tissue evidence="2">Blood</tissue>
    </source>
</reference>
<dbReference type="InterPro" id="IPR032071">
    <property type="entry name" value="DUF4806"/>
</dbReference>
<protein>
    <recommendedName>
        <fullName evidence="1">DUF4806 domain-containing protein</fullName>
    </recommendedName>
</protein>
<evidence type="ECO:0000313" key="3">
    <source>
        <dbReference type="Proteomes" id="UP000465112"/>
    </source>
</evidence>
<sequence>MTSRITIPTAQRVASSTVQQITSPTAQRIASSTVQQIASPTAQRVASSTVQQIASPTVQRFASPSCEAMFSKLLTIVEEIKETQKVHGKMLNVLLKKQDTSVMEVPDGVVFPLQTQADVEALEERLGDRSLMSAVVAMVADIGGTNVDDATRRMMKCILSNELALDYNMFGRPREKRSLRTFHTCWCW</sequence>
<dbReference type="PANTHER" id="PTHR34153">
    <property type="entry name" value="SI:CH211-262H13.3-RELATED-RELATED"/>
    <property type="match status" value="1"/>
</dbReference>
<dbReference type="EMBL" id="VHII01000001">
    <property type="protein sequence ID" value="KAF1395649.1"/>
    <property type="molecule type" value="Genomic_DNA"/>
</dbReference>
<dbReference type="AlphaFoldDB" id="A0A6A5FSQ0"/>
<evidence type="ECO:0000313" key="2">
    <source>
        <dbReference type="EMBL" id="KAF1395649.1"/>
    </source>
</evidence>
<organism evidence="2 3">
    <name type="scientific">Perca fluviatilis</name>
    <name type="common">European perch</name>
    <dbReference type="NCBI Taxonomy" id="8168"/>
    <lineage>
        <taxon>Eukaryota</taxon>
        <taxon>Metazoa</taxon>
        <taxon>Chordata</taxon>
        <taxon>Craniata</taxon>
        <taxon>Vertebrata</taxon>
        <taxon>Euteleostomi</taxon>
        <taxon>Actinopterygii</taxon>
        <taxon>Neopterygii</taxon>
        <taxon>Teleostei</taxon>
        <taxon>Neoteleostei</taxon>
        <taxon>Acanthomorphata</taxon>
        <taxon>Eupercaria</taxon>
        <taxon>Perciformes</taxon>
        <taxon>Percoidei</taxon>
        <taxon>Percidae</taxon>
        <taxon>Percinae</taxon>
        <taxon>Perca</taxon>
    </lineage>
</organism>
<dbReference type="Proteomes" id="UP000465112">
    <property type="component" value="Chromosome 1"/>
</dbReference>
<dbReference type="Pfam" id="PF16064">
    <property type="entry name" value="DUF4806"/>
    <property type="match status" value="1"/>
</dbReference>
<feature type="domain" description="DUF4806" evidence="1">
    <location>
        <begin position="107"/>
        <end position="184"/>
    </location>
</feature>
<dbReference type="PANTHER" id="PTHR34153:SF2">
    <property type="entry name" value="SI:CH211-262H13.3-RELATED"/>
    <property type="match status" value="1"/>
</dbReference>